<dbReference type="NCBIfam" id="NF047353">
    <property type="entry name" value="tube_lmo2291"/>
    <property type="match status" value="1"/>
</dbReference>
<evidence type="ECO:0008006" key="3">
    <source>
        <dbReference type="Google" id="ProtNLM"/>
    </source>
</evidence>
<sequence length="141" mass="15107">MASNKVAGVDILLYVNTGDSDTPNFVTLGGQGDATLNRGAEEVDVSAKTDGNGYGDFLPGRKSWSVECEGFIVDGDAAYEQLETKYEARESVQIELRMPSGKIYEGEVVITEFPMEFPQDDGATFSLTLQGRGPLTTTPAA</sequence>
<organism evidence="1 2">
    <name type="scientific">Paludifilum halophilum</name>
    <dbReference type="NCBI Taxonomy" id="1642702"/>
    <lineage>
        <taxon>Bacteria</taxon>
        <taxon>Bacillati</taxon>
        <taxon>Bacillota</taxon>
        <taxon>Bacilli</taxon>
        <taxon>Bacillales</taxon>
        <taxon>Thermoactinomycetaceae</taxon>
        <taxon>Paludifilum</taxon>
    </lineage>
</organism>
<dbReference type="InterPro" id="IPR011855">
    <property type="entry name" value="Phgtail_TP901_1"/>
</dbReference>
<evidence type="ECO:0000313" key="2">
    <source>
        <dbReference type="Proteomes" id="UP000215459"/>
    </source>
</evidence>
<dbReference type="AlphaFoldDB" id="A0A235B9H9"/>
<keyword evidence="2" id="KW-1185">Reference proteome</keyword>
<dbReference type="Gene3D" id="4.10.410.40">
    <property type="match status" value="1"/>
</dbReference>
<accession>A0A235B9H9</accession>
<dbReference type="OrthoDB" id="3194804at2"/>
<dbReference type="EMBL" id="NOWF01000003">
    <property type="protein sequence ID" value="OYD08547.1"/>
    <property type="molecule type" value="Genomic_DNA"/>
</dbReference>
<gene>
    <name evidence="1" type="ORF">CHM34_06890</name>
</gene>
<dbReference type="RefSeq" id="WP_094263852.1">
    <property type="nucleotide sequence ID" value="NZ_NOWF01000003.1"/>
</dbReference>
<proteinExistence type="predicted"/>
<protein>
    <recommendedName>
        <fullName evidence="3">Phage major tail protein, TP901-1 family</fullName>
    </recommendedName>
</protein>
<name>A0A235B9H9_9BACL</name>
<dbReference type="Pfam" id="PF06199">
    <property type="entry name" value="Phage_tail_2"/>
    <property type="match status" value="1"/>
</dbReference>
<evidence type="ECO:0000313" key="1">
    <source>
        <dbReference type="EMBL" id="OYD08547.1"/>
    </source>
</evidence>
<reference evidence="1 2" key="1">
    <citation type="submission" date="2017-07" db="EMBL/GenBank/DDBJ databases">
        <title>The genome sequence of Paludifilum halophilum highlights mechanisms for microbial adaptation to high salt environemnts.</title>
        <authorList>
            <person name="Belbahri L."/>
        </authorList>
    </citation>
    <scope>NUCLEOTIDE SEQUENCE [LARGE SCALE GENOMIC DNA]</scope>
    <source>
        <strain evidence="1 2">DSM 102817</strain>
    </source>
</reference>
<dbReference type="Proteomes" id="UP000215459">
    <property type="component" value="Unassembled WGS sequence"/>
</dbReference>
<comment type="caution">
    <text evidence="1">The sequence shown here is derived from an EMBL/GenBank/DDBJ whole genome shotgun (WGS) entry which is preliminary data.</text>
</comment>